<comment type="caution">
    <text evidence="10">The sequence shown here is derived from an EMBL/GenBank/DDBJ whole genome shotgun (WGS) entry which is preliminary data.</text>
</comment>
<dbReference type="SUPFAM" id="SSF111331">
    <property type="entry name" value="NAD kinase/diacylglycerol kinase-like"/>
    <property type="match status" value="1"/>
</dbReference>
<keyword evidence="7" id="KW-0444">Lipid biosynthesis</keyword>
<comment type="similarity">
    <text evidence="2">Belongs to the diacylglycerol/lipid kinase family.</text>
</comment>
<dbReference type="PANTHER" id="PTHR12358">
    <property type="entry name" value="SPHINGOSINE KINASE"/>
    <property type="match status" value="1"/>
</dbReference>
<dbReference type="InterPro" id="IPR001206">
    <property type="entry name" value="Diacylglycerol_kinase_cat_dom"/>
</dbReference>
<sequence>MIEKVYIICHGQSGHNRGHQKLKEARYELDRLHIPYLVYPSEYATHTVDLIDMIIRKYFNEDHHRLLVIGGDGTLNAAVSQLVKMGSEVPITYLPAGTGSDFARAHLKDQSTASIIMNMVQNRHCQKIKIGNYQDQTLTNHGCFVNNFGTGFDAEVTYSVEKYQLKSHLGRFGLARFSYIVGVFFSFNRLKLFESEITVDGKVHHFNRCGLVAVMNHPFLGGGIQLNPGPKTSQSPQLACIIYHDLSWRALPLLVWQTLITHQQVHSSHYTRLTGETITVRSNQTLRSEMDGETLPERIVDINHQINRYPFYLE</sequence>
<evidence type="ECO:0000313" key="10">
    <source>
        <dbReference type="EMBL" id="EHR38103.1"/>
    </source>
</evidence>
<evidence type="ECO:0000256" key="6">
    <source>
        <dbReference type="ARBA" id="ARBA00022840"/>
    </source>
</evidence>
<proteinExistence type="inferred from homology"/>
<evidence type="ECO:0000256" key="7">
    <source>
        <dbReference type="ARBA" id="ARBA00023209"/>
    </source>
</evidence>
<gene>
    <name evidence="10" type="ORF">HMPREF9708_00187</name>
</gene>
<keyword evidence="11" id="KW-1185">Reference proteome</keyword>
<name>H3NH48_9LACT</name>
<dbReference type="SMART" id="SM00046">
    <property type="entry name" value="DAGKc"/>
    <property type="match status" value="1"/>
</dbReference>
<dbReference type="InterPro" id="IPR016064">
    <property type="entry name" value="NAD/diacylglycerol_kinase_sf"/>
</dbReference>
<evidence type="ECO:0000256" key="4">
    <source>
        <dbReference type="ARBA" id="ARBA00022741"/>
    </source>
</evidence>
<dbReference type="EMBL" id="AGEG01000002">
    <property type="protein sequence ID" value="EHR38103.1"/>
    <property type="molecule type" value="Genomic_DNA"/>
</dbReference>
<evidence type="ECO:0000313" key="11">
    <source>
        <dbReference type="Proteomes" id="UP000006190"/>
    </source>
</evidence>
<dbReference type="GO" id="GO:0008654">
    <property type="term" value="P:phospholipid biosynthetic process"/>
    <property type="evidence" value="ECO:0007669"/>
    <property type="project" value="UniProtKB-KW"/>
</dbReference>
<comment type="cofactor">
    <cofactor evidence="1">
        <name>Mg(2+)</name>
        <dbReference type="ChEBI" id="CHEBI:18420"/>
    </cofactor>
</comment>
<dbReference type="Gene3D" id="2.60.200.40">
    <property type="match status" value="1"/>
</dbReference>
<keyword evidence="7" id="KW-0594">Phospholipid biosynthesis</keyword>
<dbReference type="GO" id="GO:0016301">
    <property type="term" value="F:kinase activity"/>
    <property type="evidence" value="ECO:0007669"/>
    <property type="project" value="UniProtKB-KW"/>
</dbReference>
<keyword evidence="8" id="KW-1208">Phospholipid metabolism</keyword>
<dbReference type="Pfam" id="PF19279">
    <property type="entry name" value="YegS_C"/>
    <property type="match status" value="1"/>
</dbReference>
<dbReference type="Gene3D" id="3.40.50.10330">
    <property type="entry name" value="Probable inorganic polyphosphate/atp-NAD kinase, domain 1"/>
    <property type="match status" value="1"/>
</dbReference>
<dbReference type="RefSeq" id="WP_006308065.1">
    <property type="nucleotide sequence ID" value="NZ_JH601133.1"/>
</dbReference>
<keyword evidence="7" id="KW-0443">Lipid metabolism</keyword>
<keyword evidence="4" id="KW-0547">Nucleotide-binding</keyword>
<dbReference type="Pfam" id="PF00781">
    <property type="entry name" value="DAGK_cat"/>
    <property type="match status" value="1"/>
</dbReference>
<keyword evidence="5" id="KW-0418">Kinase</keyword>
<protein>
    <recommendedName>
        <fullName evidence="9">DAGKc domain-containing protein</fullName>
    </recommendedName>
</protein>
<reference evidence="10 11" key="1">
    <citation type="submission" date="2012-01" db="EMBL/GenBank/DDBJ databases">
        <title>The Genome Sequence of Facklamia languida CCUG 37842.</title>
        <authorList>
            <consortium name="The Broad Institute Genome Sequencing Platform"/>
            <person name="Earl A."/>
            <person name="Ward D."/>
            <person name="Feldgarden M."/>
            <person name="Gevers D."/>
            <person name="Huys G."/>
            <person name="Young S.K."/>
            <person name="Zeng Q."/>
            <person name="Gargeya S."/>
            <person name="Fitzgerald M."/>
            <person name="Haas B."/>
            <person name="Abouelleil A."/>
            <person name="Alvarado L."/>
            <person name="Arachchi H.M."/>
            <person name="Berlin A."/>
            <person name="Chapman S.B."/>
            <person name="Gearin G."/>
            <person name="Goldberg J."/>
            <person name="Griggs A."/>
            <person name="Gujja S."/>
            <person name="Hansen M."/>
            <person name="Heiman D."/>
            <person name="Howarth C."/>
            <person name="Larimer J."/>
            <person name="Lui A."/>
            <person name="MacDonald P.J.P."/>
            <person name="McCowen C."/>
            <person name="Montmayeur A."/>
            <person name="Murphy C."/>
            <person name="Neiman D."/>
            <person name="Pearson M."/>
            <person name="Priest M."/>
            <person name="Roberts A."/>
            <person name="Saif S."/>
            <person name="Shea T."/>
            <person name="Sisk P."/>
            <person name="Stolte C."/>
            <person name="Sykes S."/>
            <person name="Wortman J."/>
            <person name="Nusbaum C."/>
            <person name="Birren B."/>
        </authorList>
    </citation>
    <scope>NUCLEOTIDE SEQUENCE [LARGE SCALE GENOMIC DNA]</scope>
    <source>
        <strain evidence="10 11">CCUG 37842</strain>
    </source>
</reference>
<evidence type="ECO:0000256" key="5">
    <source>
        <dbReference type="ARBA" id="ARBA00022777"/>
    </source>
</evidence>
<evidence type="ECO:0000256" key="8">
    <source>
        <dbReference type="ARBA" id="ARBA00023264"/>
    </source>
</evidence>
<dbReference type="AlphaFoldDB" id="H3NH48"/>
<dbReference type="PANTHER" id="PTHR12358:SF54">
    <property type="entry name" value="SPHINGOSINE KINASE RELATED PROTEIN"/>
    <property type="match status" value="1"/>
</dbReference>
<evidence type="ECO:0000256" key="1">
    <source>
        <dbReference type="ARBA" id="ARBA00001946"/>
    </source>
</evidence>
<dbReference type="PATRIC" id="fig|883113.3.peg.185"/>
<dbReference type="HOGENOM" id="CLU_045532_0_2_9"/>
<dbReference type="Proteomes" id="UP000006190">
    <property type="component" value="Unassembled WGS sequence"/>
</dbReference>
<dbReference type="STRING" id="883113.HMPREF9708_00187"/>
<dbReference type="InterPro" id="IPR017438">
    <property type="entry name" value="ATP-NAD_kinase_N"/>
</dbReference>
<keyword evidence="6" id="KW-0067">ATP-binding</keyword>
<evidence type="ECO:0000256" key="2">
    <source>
        <dbReference type="ARBA" id="ARBA00005983"/>
    </source>
</evidence>
<dbReference type="InterPro" id="IPR050187">
    <property type="entry name" value="Lipid_Phosphate_FormReg"/>
</dbReference>
<evidence type="ECO:0000256" key="3">
    <source>
        <dbReference type="ARBA" id="ARBA00022679"/>
    </source>
</evidence>
<dbReference type="PROSITE" id="PS50146">
    <property type="entry name" value="DAGK"/>
    <property type="match status" value="1"/>
</dbReference>
<dbReference type="GO" id="GO:0005524">
    <property type="term" value="F:ATP binding"/>
    <property type="evidence" value="ECO:0007669"/>
    <property type="project" value="UniProtKB-KW"/>
</dbReference>
<dbReference type="eggNOG" id="COG1597">
    <property type="taxonomic scope" value="Bacteria"/>
</dbReference>
<evidence type="ECO:0000259" key="9">
    <source>
        <dbReference type="PROSITE" id="PS50146"/>
    </source>
</evidence>
<keyword evidence="3" id="KW-0808">Transferase</keyword>
<accession>H3NH48</accession>
<feature type="domain" description="DAGKc" evidence="9">
    <location>
        <begin position="1"/>
        <end position="137"/>
    </location>
</feature>
<organism evidence="10 11">
    <name type="scientific">Facklamia languida CCUG 37842</name>
    <dbReference type="NCBI Taxonomy" id="883113"/>
    <lineage>
        <taxon>Bacteria</taxon>
        <taxon>Bacillati</taxon>
        <taxon>Bacillota</taxon>
        <taxon>Bacilli</taxon>
        <taxon>Lactobacillales</taxon>
        <taxon>Aerococcaceae</taxon>
        <taxon>Facklamia</taxon>
    </lineage>
</organism>
<dbReference type="InterPro" id="IPR045540">
    <property type="entry name" value="YegS/DAGK_C"/>
</dbReference>